<evidence type="ECO:0000256" key="1">
    <source>
        <dbReference type="ARBA" id="ARBA00001936"/>
    </source>
</evidence>
<dbReference type="InterPro" id="IPR007865">
    <property type="entry name" value="Aminopep_P_N"/>
</dbReference>
<evidence type="ECO:0000256" key="13">
    <source>
        <dbReference type="ARBA" id="ARBA00044284"/>
    </source>
</evidence>
<dbReference type="Pfam" id="PF00557">
    <property type="entry name" value="Peptidase_M24"/>
    <property type="match status" value="1"/>
</dbReference>
<comment type="cofactor">
    <cofactor evidence="1">
        <name>Mn(2+)</name>
        <dbReference type="ChEBI" id="CHEBI:29035"/>
    </cofactor>
</comment>
<evidence type="ECO:0000313" key="17">
    <source>
        <dbReference type="EnsemblMetazoa" id="XP_038070149.1"/>
    </source>
</evidence>
<evidence type="ECO:0000256" key="2">
    <source>
        <dbReference type="ARBA" id="ARBA00011738"/>
    </source>
</evidence>
<dbReference type="PANTHER" id="PTHR48480:SF2">
    <property type="entry name" value="PEPTIDASE D"/>
    <property type="match status" value="1"/>
</dbReference>
<sequence length="482" mass="53500">MPPAPGYSQGGKTHTVPATLHADNRGRLLERLRANKDVPAGSVVLLEGGKDINQYCTDIELVFRQESYFMWTFGVELAGFYGAVAVDTGKAVLFAPKIPESYIVYMGELPSNDNIKERYAVDEVHYVEEITTVLEAMNPATLLTLKGVNSDSGLTSHEAEFDGIKKFKVNNSILHPEISECRVFKSPGELEVLRYVCALSCEAHKDVMRKARPGLMEYQLESTFQHYVYYHGGCRRVAYTCICASGHNSSVLHYGHAGAPNNSQIQDGDICTFDMGAEYYGYASDITVAFPANGKFNNDQRIIYETVLKANRAVFKAMKPGVLWTDMHLLAERTILVELKSHGLVKGDVDEMMKVYLGAVFMPHGLGHFMGCDTHDVGGYPEGVERVQRPGIRNLRTSRVLEAGMVITVEPGCYFIKATLEPALKDPKMMPFLCPDVLERFKNFGGVRIEDDVLVTKDGAENLSPYVPREIAEIEALMAEGR</sequence>
<dbReference type="EC" id="3.4.13.9" evidence="10"/>
<keyword evidence="5" id="KW-0378">Hydrolase</keyword>
<dbReference type="InterPro" id="IPR052433">
    <property type="entry name" value="X-Pro_dipept-like"/>
</dbReference>
<evidence type="ECO:0000256" key="6">
    <source>
        <dbReference type="ARBA" id="ARBA00022997"/>
    </source>
</evidence>
<dbReference type="InterPro" id="IPR036005">
    <property type="entry name" value="Creatinase/aminopeptidase-like"/>
</dbReference>
<keyword evidence="6" id="KW-0224">Dipeptidase</keyword>
<dbReference type="InterPro" id="IPR000994">
    <property type="entry name" value="Pept_M24"/>
</dbReference>
<reference evidence="17" key="1">
    <citation type="submission" date="2022-11" db="UniProtKB">
        <authorList>
            <consortium name="EnsemblMetazoa"/>
        </authorList>
    </citation>
    <scope>IDENTIFICATION</scope>
</reference>
<dbReference type="GeneID" id="119739331"/>
<comment type="catalytic activity">
    <reaction evidence="15">
        <text>Xaa-L-Pro dipeptide + H2O = an L-alpha-amino acid + L-proline</text>
        <dbReference type="Rhea" id="RHEA:76407"/>
        <dbReference type="ChEBI" id="CHEBI:15377"/>
        <dbReference type="ChEBI" id="CHEBI:59869"/>
        <dbReference type="ChEBI" id="CHEBI:60039"/>
        <dbReference type="ChEBI" id="CHEBI:195196"/>
        <dbReference type="EC" id="3.4.13.9"/>
    </reaction>
</comment>
<accession>A0A914B2W8</accession>
<dbReference type="FunFam" id="3.90.230.10:FF:000002">
    <property type="entry name" value="Xaa-Pro aminopeptidase 3"/>
    <property type="match status" value="1"/>
</dbReference>
<dbReference type="GO" id="GO:0102009">
    <property type="term" value="F:proline dipeptidase activity"/>
    <property type="evidence" value="ECO:0007669"/>
    <property type="project" value="UniProtKB-EC"/>
</dbReference>
<keyword evidence="4" id="KW-0479">Metal-binding</keyword>
<dbReference type="PANTHER" id="PTHR48480">
    <property type="match status" value="1"/>
</dbReference>
<evidence type="ECO:0000256" key="12">
    <source>
        <dbReference type="ARBA" id="ARBA00044252"/>
    </source>
</evidence>
<dbReference type="AlphaFoldDB" id="A0A914B2W8"/>
<evidence type="ECO:0000256" key="15">
    <source>
        <dbReference type="ARBA" id="ARBA00048994"/>
    </source>
</evidence>
<evidence type="ECO:0000256" key="3">
    <source>
        <dbReference type="ARBA" id="ARBA00022670"/>
    </source>
</evidence>
<evidence type="ECO:0000256" key="10">
    <source>
        <dbReference type="ARBA" id="ARBA00044051"/>
    </source>
</evidence>
<dbReference type="OMA" id="DAHALFF"/>
<evidence type="ECO:0000256" key="8">
    <source>
        <dbReference type="ARBA" id="ARBA00023211"/>
    </source>
</evidence>
<evidence type="ECO:0000313" key="18">
    <source>
        <dbReference type="Proteomes" id="UP000887568"/>
    </source>
</evidence>
<evidence type="ECO:0000256" key="5">
    <source>
        <dbReference type="ARBA" id="ARBA00022801"/>
    </source>
</evidence>
<evidence type="ECO:0000256" key="4">
    <source>
        <dbReference type="ARBA" id="ARBA00022723"/>
    </source>
</evidence>
<dbReference type="Gene3D" id="3.40.350.10">
    <property type="entry name" value="Creatinase/prolidase N-terminal domain"/>
    <property type="match status" value="1"/>
</dbReference>
<evidence type="ECO:0000256" key="9">
    <source>
        <dbReference type="ARBA" id="ARBA00043990"/>
    </source>
</evidence>
<evidence type="ECO:0000256" key="11">
    <source>
        <dbReference type="ARBA" id="ARBA00044141"/>
    </source>
</evidence>
<evidence type="ECO:0000256" key="7">
    <source>
        <dbReference type="ARBA" id="ARBA00023049"/>
    </source>
</evidence>
<feature type="domain" description="Aminopeptidase P N-terminal" evidence="16">
    <location>
        <begin position="16"/>
        <end position="153"/>
    </location>
</feature>
<dbReference type="GO" id="GO:0070006">
    <property type="term" value="F:metalloaminopeptidase activity"/>
    <property type="evidence" value="ECO:0007669"/>
    <property type="project" value="InterPro"/>
</dbReference>
<name>A0A914B2W8_PATMI</name>
<dbReference type="GO" id="GO:0030145">
    <property type="term" value="F:manganese ion binding"/>
    <property type="evidence" value="ECO:0007669"/>
    <property type="project" value="InterPro"/>
</dbReference>
<dbReference type="Proteomes" id="UP000887568">
    <property type="component" value="Unplaced"/>
</dbReference>
<dbReference type="CDD" id="cd01087">
    <property type="entry name" value="Prolidase"/>
    <property type="match status" value="1"/>
</dbReference>
<dbReference type="GO" id="GO:0006508">
    <property type="term" value="P:proteolysis"/>
    <property type="evidence" value="ECO:0007669"/>
    <property type="project" value="UniProtKB-KW"/>
</dbReference>
<comment type="similarity">
    <text evidence="9">Belongs to the peptidase M24B family. Eukaryotic-type prolidase subfamily.</text>
</comment>
<dbReference type="CTD" id="5184"/>
<evidence type="ECO:0000256" key="14">
    <source>
        <dbReference type="ARBA" id="ARBA00044351"/>
    </source>
</evidence>
<dbReference type="SMART" id="SM01011">
    <property type="entry name" value="AMP_N"/>
    <property type="match status" value="1"/>
</dbReference>
<dbReference type="EnsemblMetazoa" id="XM_038214221.1">
    <property type="protein sequence ID" value="XP_038070149.1"/>
    <property type="gene ID" value="LOC119739331"/>
</dbReference>
<keyword evidence="18" id="KW-1185">Reference proteome</keyword>
<keyword evidence="7" id="KW-0482">Metalloprotease</keyword>
<proteinExistence type="inferred from homology"/>
<protein>
    <recommendedName>
        <fullName evidence="11">Xaa-Pro dipeptidase</fullName>
        <ecNumber evidence="10">3.4.13.9</ecNumber>
    </recommendedName>
    <alternativeName>
        <fullName evidence="14">Imidodipeptidase</fullName>
    </alternativeName>
    <alternativeName>
        <fullName evidence="12">Peptidase D</fullName>
    </alternativeName>
    <alternativeName>
        <fullName evidence="13">Proline dipeptidase</fullName>
    </alternativeName>
</protein>
<dbReference type="SUPFAM" id="SSF55920">
    <property type="entry name" value="Creatinase/aminopeptidase"/>
    <property type="match status" value="1"/>
</dbReference>
<dbReference type="RefSeq" id="XP_038070149.1">
    <property type="nucleotide sequence ID" value="XM_038214221.1"/>
</dbReference>
<keyword evidence="3" id="KW-0645">Protease</keyword>
<dbReference type="OrthoDB" id="10261878at2759"/>
<dbReference type="Gene3D" id="3.90.230.10">
    <property type="entry name" value="Creatinase/methionine aminopeptidase superfamily"/>
    <property type="match status" value="1"/>
</dbReference>
<organism evidence="17 18">
    <name type="scientific">Patiria miniata</name>
    <name type="common">Bat star</name>
    <name type="synonym">Asterina miniata</name>
    <dbReference type="NCBI Taxonomy" id="46514"/>
    <lineage>
        <taxon>Eukaryota</taxon>
        <taxon>Metazoa</taxon>
        <taxon>Echinodermata</taxon>
        <taxon>Eleutherozoa</taxon>
        <taxon>Asterozoa</taxon>
        <taxon>Asteroidea</taxon>
        <taxon>Valvatacea</taxon>
        <taxon>Valvatida</taxon>
        <taxon>Asterinidae</taxon>
        <taxon>Patiria</taxon>
    </lineage>
</organism>
<keyword evidence="8" id="KW-0464">Manganese</keyword>
<dbReference type="SUPFAM" id="SSF53092">
    <property type="entry name" value="Creatinase/prolidase N-terminal domain"/>
    <property type="match status" value="1"/>
</dbReference>
<dbReference type="Pfam" id="PF05195">
    <property type="entry name" value="AMP_N"/>
    <property type="match status" value="1"/>
</dbReference>
<dbReference type="InterPro" id="IPR029149">
    <property type="entry name" value="Creatin/AminoP/Spt16_N"/>
</dbReference>
<evidence type="ECO:0000259" key="16">
    <source>
        <dbReference type="SMART" id="SM01011"/>
    </source>
</evidence>
<comment type="subunit">
    <text evidence="2">Homodimer.</text>
</comment>